<dbReference type="FunFam" id="2.10.25.10:FF:000556">
    <property type="entry name" value="Blast:Protein slit"/>
    <property type="match status" value="1"/>
</dbReference>
<feature type="disulfide bond" evidence="10">
    <location>
        <begin position="608"/>
        <end position="617"/>
    </location>
</feature>
<dbReference type="PROSITE" id="PS50026">
    <property type="entry name" value="EGF_3"/>
    <property type="match status" value="7"/>
</dbReference>
<dbReference type="SMART" id="SM00282">
    <property type="entry name" value="LamG"/>
    <property type="match status" value="1"/>
</dbReference>
<feature type="domain" description="CTCK" evidence="11">
    <location>
        <begin position="926"/>
        <end position="996"/>
    </location>
</feature>
<keyword evidence="15" id="KW-1185">Reference proteome</keyword>
<dbReference type="InterPro" id="IPR000152">
    <property type="entry name" value="EGF-type_Asp/Asn_hydroxyl_site"/>
</dbReference>
<dbReference type="HOGENOM" id="CLU_001431_0_0_1"/>
<dbReference type="SUPFAM" id="SSF57196">
    <property type="entry name" value="EGF/Laminin"/>
    <property type="match status" value="5"/>
</dbReference>
<dbReference type="GO" id="GO:0005509">
    <property type="term" value="F:calcium ion binding"/>
    <property type="evidence" value="ECO:0007669"/>
    <property type="project" value="InterPro"/>
</dbReference>
<dbReference type="PROSITE" id="PS50025">
    <property type="entry name" value="LAM_G_DOMAIN"/>
    <property type="match status" value="1"/>
</dbReference>
<keyword evidence="7" id="KW-0677">Repeat</keyword>
<keyword evidence="8 10" id="KW-1015">Disulfide bond</keyword>
<dbReference type="InterPro" id="IPR006207">
    <property type="entry name" value="Cys_knot_C"/>
</dbReference>
<dbReference type="PANTHER" id="PTHR45836">
    <property type="entry name" value="SLIT HOMOLOG"/>
    <property type="match status" value="1"/>
</dbReference>
<dbReference type="InterPro" id="IPR013032">
    <property type="entry name" value="EGF-like_CS"/>
</dbReference>
<dbReference type="InterPro" id="IPR000483">
    <property type="entry name" value="Cys-rich_flank_reg_C"/>
</dbReference>
<dbReference type="Gene3D" id="2.60.120.200">
    <property type="match status" value="1"/>
</dbReference>
<accession>T1IM74</accession>
<proteinExistence type="predicted"/>
<dbReference type="OMA" id="ACAYGFH"/>
<dbReference type="GO" id="GO:0007411">
    <property type="term" value="P:axon guidance"/>
    <property type="evidence" value="ECO:0007669"/>
    <property type="project" value="UniProtKB-ARBA"/>
</dbReference>
<dbReference type="PROSITE" id="PS00010">
    <property type="entry name" value="ASX_HYDROXYL"/>
    <property type="match status" value="3"/>
</dbReference>
<name>T1IM74_STRMM</name>
<dbReference type="SMART" id="SM00369">
    <property type="entry name" value="LRR_TYP"/>
    <property type="match status" value="6"/>
</dbReference>
<dbReference type="Pfam" id="PF13855">
    <property type="entry name" value="LRR_8"/>
    <property type="match status" value="2"/>
</dbReference>
<comment type="caution">
    <text evidence="10">Lacks conserved residue(s) required for the propagation of feature annotation.</text>
</comment>
<dbReference type="GO" id="GO:0048495">
    <property type="term" value="F:Roundabout binding"/>
    <property type="evidence" value="ECO:0007669"/>
    <property type="project" value="TreeGrafter"/>
</dbReference>
<dbReference type="InterPro" id="IPR051355">
    <property type="entry name" value="Notch/Slit_guidance"/>
</dbReference>
<dbReference type="PROSITE" id="PS01186">
    <property type="entry name" value="EGF_2"/>
    <property type="match status" value="6"/>
</dbReference>
<dbReference type="GO" id="GO:0048608">
    <property type="term" value="P:reproductive structure development"/>
    <property type="evidence" value="ECO:0007669"/>
    <property type="project" value="UniProtKB-ARBA"/>
</dbReference>
<dbReference type="PROSITE" id="PS00022">
    <property type="entry name" value="EGF_1"/>
    <property type="match status" value="7"/>
</dbReference>
<evidence type="ECO:0000256" key="8">
    <source>
        <dbReference type="ARBA" id="ARBA00023157"/>
    </source>
</evidence>
<dbReference type="eggNOG" id="KOG4237">
    <property type="taxonomic scope" value="Eukaryota"/>
</dbReference>
<dbReference type="Proteomes" id="UP000014500">
    <property type="component" value="Unassembled WGS sequence"/>
</dbReference>
<dbReference type="PANTHER" id="PTHR45836:SF4">
    <property type="entry name" value="PROTEIN SLIT"/>
    <property type="match status" value="1"/>
</dbReference>
<protein>
    <recommendedName>
        <fullName evidence="16">Protein slit</fullName>
    </recommendedName>
</protein>
<dbReference type="EnsemblMetazoa" id="SMAR002069-RA">
    <property type="protein sequence ID" value="SMAR002069-PA"/>
    <property type="gene ID" value="SMAR002069"/>
</dbReference>
<feature type="disulfide bond" evidence="10">
    <location>
        <begin position="911"/>
        <end position="920"/>
    </location>
</feature>
<dbReference type="SUPFAM" id="SSF52058">
    <property type="entry name" value="L domain-like"/>
    <property type="match status" value="2"/>
</dbReference>
<dbReference type="Pfam" id="PF01463">
    <property type="entry name" value="LRRCT"/>
    <property type="match status" value="3"/>
</dbReference>
<comment type="subcellular location">
    <subcellularLocation>
        <location evidence="1">Secreted</location>
    </subcellularLocation>
</comment>
<dbReference type="FunFam" id="3.80.10.10:FF:000004">
    <property type="entry name" value="Slit guidance ligand 2"/>
    <property type="match status" value="1"/>
</dbReference>
<dbReference type="Gene3D" id="2.10.25.10">
    <property type="entry name" value="Laminin"/>
    <property type="match status" value="7"/>
</dbReference>
<evidence type="ECO:0000313" key="14">
    <source>
        <dbReference type="EnsemblMetazoa" id="SMAR002069-PA"/>
    </source>
</evidence>
<dbReference type="Gene3D" id="3.80.10.10">
    <property type="entry name" value="Ribonuclease Inhibitor"/>
    <property type="match status" value="3"/>
</dbReference>
<dbReference type="GO" id="GO:0005576">
    <property type="term" value="C:extracellular region"/>
    <property type="evidence" value="ECO:0007669"/>
    <property type="project" value="UniProtKB-SubCell"/>
</dbReference>
<evidence type="ECO:0008006" key="16">
    <source>
        <dbReference type="Google" id="ProtNLM"/>
    </source>
</evidence>
<dbReference type="STRING" id="126957.T1IM74"/>
<evidence type="ECO:0000256" key="3">
    <source>
        <dbReference type="ARBA" id="ARBA00022525"/>
    </source>
</evidence>
<evidence type="ECO:0000256" key="5">
    <source>
        <dbReference type="ARBA" id="ARBA00022614"/>
    </source>
</evidence>
<feature type="domain" description="EGF-like" evidence="13">
    <location>
        <begin position="580"/>
        <end position="618"/>
    </location>
</feature>
<dbReference type="GO" id="GO:0007548">
    <property type="term" value="P:sex differentiation"/>
    <property type="evidence" value="ECO:0007669"/>
    <property type="project" value="UniProtKB-ARBA"/>
</dbReference>
<sequence>HLARNPFICDCNLRWLSEYLHRNPIETSGARCESPKRMQRKRIGQMKDDKFKCKGVEDHRTKLAGQCMIDKGCPTSCVCEGTIVDCSGRMLKEIPNDIPMFTTELRLNDNHITKVKNTVIENCQIYRNCKVDLRHNDIINIEDGAFQGANALQDLLLTENKIKEVHAKTFEGLASVRTLMLRTNEIECVSNDTFTDLDSVRMLNLLSNPFYCNCHLGWLSDWLRKKNIITGNPRCLQPVRLRDIPIQDIPYPDFKCDEESMDDGCIHTEPKCPEKCVCSGTVVRCSRAKLKEVPFDIPHDVTELYLDVNEIAVLHKERFSHLKNLMRLDLSNNKISVLSNHTFANLSKLHTLILSYNKLQCIQKYGFSGLKSLRILSLHGNDVSMIPEGSFIDLTSITHIALGANPLYCDCNLKWLSEWVKNDYIEPGIAKCAEPPSMREKLVLTAPTKNFECKGKVEPDVLAKCDACYTFPCRNGATCQTVPERDFKCICSPGYHGRHCEYVIDACYGHPCANGGTCKLLEEGRFSCHCPVGFEGDRCESNINDCIENKCENNATCQDLIEEYDCICQAGYTGHYCEKKINFCSKDFNPCKNGATCVDHFTHYSCACIEGFTGQNCSVNIDDCANHMCQNGGTCMDKINKYECECLEDFAGTYCEITPMVAMLYPQTSPCQDHDCKHGVCFQPPGAVDYICKCSPGYLGKRCEHLASLSFKDPASFIEMPPLPTKPDTNVTLIFATTQENGVVLYNGESQHLAVELFRGRLRISYDVGNYPVSTMFSFEKVDDGAFHTVELLAVKKNFTMRVDGGMARSIINEGQREYLELRSSLFIGGVAPEVASIAWKQWHLRNTTSFNGCMRHVYINGKSIDFNLIPKHNKVTSGCPAYENHDPCHGHLCKKGQCIAIDTSQYECECRSGWGGPNCDQAPTCQKEQYRDYYEENGCRSRKMIKTANCIGACGDHCCRPRKTKRRKVRLLCDNGRSYTKDLEVIRKCGCTKKC</sequence>
<dbReference type="GO" id="GO:0010160">
    <property type="term" value="P:formation of animal organ boundary"/>
    <property type="evidence" value="ECO:0007669"/>
    <property type="project" value="UniProtKB-ARBA"/>
</dbReference>
<evidence type="ECO:0000313" key="15">
    <source>
        <dbReference type="Proteomes" id="UP000014500"/>
    </source>
</evidence>
<dbReference type="InterPro" id="IPR000372">
    <property type="entry name" value="LRRNT"/>
</dbReference>
<dbReference type="SMART" id="SM00041">
    <property type="entry name" value="CT"/>
    <property type="match status" value="1"/>
</dbReference>
<evidence type="ECO:0000256" key="7">
    <source>
        <dbReference type="ARBA" id="ARBA00022737"/>
    </source>
</evidence>
<dbReference type="GO" id="GO:0048568">
    <property type="term" value="P:embryonic organ development"/>
    <property type="evidence" value="ECO:0007669"/>
    <property type="project" value="UniProtKB-ARBA"/>
</dbReference>
<keyword evidence="9" id="KW-0325">Glycoprotein</keyword>
<dbReference type="InterPro" id="IPR018097">
    <property type="entry name" value="EGF_Ca-bd_CS"/>
</dbReference>
<evidence type="ECO:0000256" key="1">
    <source>
        <dbReference type="ARBA" id="ARBA00004613"/>
    </source>
</evidence>
<keyword evidence="2" id="KW-0217">Developmental protein</keyword>
<keyword evidence="5" id="KW-0433">Leucine-rich repeat</keyword>
<evidence type="ECO:0000259" key="13">
    <source>
        <dbReference type="PROSITE" id="PS50026"/>
    </source>
</evidence>
<dbReference type="Pfam" id="PF00008">
    <property type="entry name" value="EGF"/>
    <property type="match status" value="4"/>
</dbReference>
<dbReference type="InterPro" id="IPR003591">
    <property type="entry name" value="Leu-rich_rpt_typical-subtyp"/>
</dbReference>
<dbReference type="InterPro" id="IPR001791">
    <property type="entry name" value="Laminin_G"/>
</dbReference>
<dbReference type="PhylomeDB" id="T1IM74"/>
<feature type="disulfide bond" evidence="10">
    <location>
        <begin position="646"/>
        <end position="655"/>
    </location>
</feature>
<dbReference type="GO" id="GO:0051239">
    <property type="term" value="P:regulation of multicellular organismal process"/>
    <property type="evidence" value="ECO:0007669"/>
    <property type="project" value="UniProtKB-ARBA"/>
</dbReference>
<dbReference type="SUPFAM" id="SSF49899">
    <property type="entry name" value="Concanavalin A-like lectins/glucanases"/>
    <property type="match status" value="1"/>
</dbReference>
<evidence type="ECO:0000256" key="4">
    <source>
        <dbReference type="ARBA" id="ARBA00022536"/>
    </source>
</evidence>
<feature type="domain" description="EGF-like" evidence="13">
    <location>
        <begin position="667"/>
        <end position="704"/>
    </location>
</feature>
<dbReference type="FunFam" id="2.10.25.10:FF:000729">
    <property type="entry name" value="Blast:Protein slit"/>
    <property type="match status" value="1"/>
</dbReference>
<dbReference type="InterPro" id="IPR001881">
    <property type="entry name" value="EGF-like_Ca-bd_dom"/>
</dbReference>
<dbReference type="FunFam" id="2.10.25.10:FF:000054">
    <property type="entry name" value="Slit guidance ligand 2"/>
    <property type="match status" value="1"/>
</dbReference>
<organism evidence="14 15">
    <name type="scientific">Strigamia maritima</name>
    <name type="common">European centipede</name>
    <name type="synonym">Geophilus maritimus</name>
    <dbReference type="NCBI Taxonomy" id="126957"/>
    <lineage>
        <taxon>Eukaryota</taxon>
        <taxon>Metazoa</taxon>
        <taxon>Ecdysozoa</taxon>
        <taxon>Arthropoda</taxon>
        <taxon>Myriapoda</taxon>
        <taxon>Chilopoda</taxon>
        <taxon>Pleurostigmophora</taxon>
        <taxon>Geophilomorpha</taxon>
        <taxon>Linotaeniidae</taxon>
        <taxon>Strigamia</taxon>
    </lineage>
</organism>
<dbReference type="GO" id="GO:0022407">
    <property type="term" value="P:regulation of cell-cell adhesion"/>
    <property type="evidence" value="ECO:0007669"/>
    <property type="project" value="UniProtKB-ARBA"/>
</dbReference>
<dbReference type="InterPro" id="IPR001611">
    <property type="entry name" value="Leu-rich_rpt"/>
</dbReference>
<dbReference type="SMART" id="SM00179">
    <property type="entry name" value="EGF_CA"/>
    <property type="match status" value="7"/>
</dbReference>
<dbReference type="FunFam" id="2.10.25.10:FF:000587">
    <property type="entry name" value="Slit 2"/>
    <property type="match status" value="1"/>
</dbReference>
<feature type="disulfide bond" evidence="10">
    <location>
        <begin position="568"/>
        <end position="577"/>
    </location>
</feature>
<feature type="disulfide bond" evidence="10">
    <location>
        <begin position="671"/>
        <end position="681"/>
    </location>
</feature>
<dbReference type="FunFam" id="2.10.25.10:FF:000045">
    <property type="entry name" value="Slit guidance ligand 2"/>
    <property type="match status" value="1"/>
</dbReference>
<evidence type="ECO:0000256" key="9">
    <source>
        <dbReference type="ARBA" id="ARBA00023180"/>
    </source>
</evidence>
<feature type="domain" description="EGF-like" evidence="13">
    <location>
        <begin position="885"/>
        <end position="921"/>
    </location>
</feature>
<feature type="domain" description="Laminin G" evidence="12">
    <location>
        <begin position="707"/>
        <end position="880"/>
    </location>
</feature>
<dbReference type="GO" id="GO:0016477">
    <property type="term" value="P:cell migration"/>
    <property type="evidence" value="ECO:0007669"/>
    <property type="project" value="UniProtKB-ARBA"/>
</dbReference>
<evidence type="ECO:0000256" key="6">
    <source>
        <dbReference type="ARBA" id="ARBA00022729"/>
    </source>
</evidence>
<dbReference type="PROSITE" id="PS01185">
    <property type="entry name" value="CTCK_1"/>
    <property type="match status" value="1"/>
</dbReference>
<dbReference type="EMBL" id="JH430985">
    <property type="status" value="NOT_ANNOTATED_CDS"/>
    <property type="molecule type" value="Genomic_DNA"/>
</dbReference>
<reference evidence="15" key="1">
    <citation type="submission" date="2011-05" db="EMBL/GenBank/DDBJ databases">
        <authorList>
            <person name="Richards S.R."/>
            <person name="Qu J."/>
            <person name="Jiang H."/>
            <person name="Jhangiani S.N."/>
            <person name="Agravi P."/>
            <person name="Goodspeed R."/>
            <person name="Gross S."/>
            <person name="Mandapat C."/>
            <person name="Jackson L."/>
            <person name="Mathew T."/>
            <person name="Pu L."/>
            <person name="Thornton R."/>
            <person name="Saada N."/>
            <person name="Wilczek-Boney K.B."/>
            <person name="Lee S."/>
            <person name="Kovar C."/>
            <person name="Wu Y."/>
            <person name="Scherer S.E."/>
            <person name="Worley K.C."/>
            <person name="Muzny D.M."/>
            <person name="Gibbs R."/>
        </authorList>
    </citation>
    <scope>NUCLEOTIDE SEQUENCE</scope>
    <source>
        <strain evidence="15">Brora</strain>
    </source>
</reference>
<evidence type="ECO:0000259" key="12">
    <source>
        <dbReference type="PROSITE" id="PS50025"/>
    </source>
</evidence>
<dbReference type="PROSITE" id="PS01225">
    <property type="entry name" value="CTCK_2"/>
    <property type="match status" value="1"/>
</dbReference>
<feature type="disulfide bond" evidence="10">
    <location>
        <begin position="694"/>
        <end position="703"/>
    </location>
</feature>
<feature type="disulfide bond" evidence="10">
    <location>
        <begin position="491"/>
        <end position="500"/>
    </location>
</feature>
<dbReference type="FunFam" id="2.60.120.200:FF:000134">
    <property type="entry name" value="Slit 2"/>
    <property type="match status" value="1"/>
</dbReference>
<feature type="domain" description="EGF-like" evidence="13">
    <location>
        <begin position="466"/>
        <end position="501"/>
    </location>
</feature>
<feature type="domain" description="EGF-like" evidence="13">
    <location>
        <begin position="620"/>
        <end position="656"/>
    </location>
</feature>
<dbReference type="Pfam" id="PF00054">
    <property type="entry name" value="Laminin_G_1"/>
    <property type="match status" value="1"/>
</dbReference>
<dbReference type="InterPro" id="IPR000742">
    <property type="entry name" value="EGF"/>
</dbReference>
<dbReference type="CDD" id="cd00054">
    <property type="entry name" value="EGF_CA"/>
    <property type="match status" value="5"/>
</dbReference>
<dbReference type="Pfam" id="PF01462">
    <property type="entry name" value="LRRNT"/>
    <property type="match status" value="2"/>
</dbReference>
<dbReference type="InterPro" id="IPR013320">
    <property type="entry name" value="ConA-like_dom_sf"/>
</dbReference>
<dbReference type="FunFam" id="2.10.25.10:FF:000080">
    <property type="entry name" value="Neurogenic locus notch 1"/>
    <property type="match status" value="1"/>
</dbReference>
<dbReference type="PROSITE" id="PS01187">
    <property type="entry name" value="EGF_CA"/>
    <property type="match status" value="2"/>
</dbReference>
<dbReference type="SMART" id="SM00013">
    <property type="entry name" value="LRRNT"/>
    <property type="match status" value="2"/>
</dbReference>
<evidence type="ECO:0000256" key="2">
    <source>
        <dbReference type="ARBA" id="ARBA00022473"/>
    </source>
</evidence>
<dbReference type="Pfam" id="PF12661">
    <property type="entry name" value="hEGF"/>
    <property type="match status" value="2"/>
</dbReference>
<dbReference type="SMART" id="SM00181">
    <property type="entry name" value="EGF"/>
    <property type="match status" value="7"/>
</dbReference>
<keyword evidence="6" id="KW-0732">Signal</keyword>
<feature type="disulfide bond" evidence="10">
    <location>
        <begin position="530"/>
        <end position="539"/>
    </location>
</feature>
<keyword evidence="3" id="KW-0964">Secreted</keyword>
<dbReference type="AlphaFoldDB" id="T1IM74"/>
<keyword evidence="4 10" id="KW-0245">EGF-like domain</keyword>
<evidence type="ECO:0000259" key="11">
    <source>
        <dbReference type="PROSITE" id="PS01225"/>
    </source>
</evidence>
<dbReference type="SMART" id="SM00082">
    <property type="entry name" value="LRRCT"/>
    <property type="match status" value="3"/>
</dbReference>
<dbReference type="GO" id="GO:0008201">
    <property type="term" value="F:heparin binding"/>
    <property type="evidence" value="ECO:0007669"/>
    <property type="project" value="TreeGrafter"/>
</dbReference>
<evidence type="ECO:0000256" key="10">
    <source>
        <dbReference type="PROSITE-ProRule" id="PRU00076"/>
    </source>
</evidence>
<dbReference type="GO" id="GO:0009986">
    <property type="term" value="C:cell surface"/>
    <property type="evidence" value="ECO:0007669"/>
    <property type="project" value="UniProtKB-ARBA"/>
</dbReference>
<feature type="domain" description="EGF-like" evidence="13">
    <location>
        <begin position="503"/>
        <end position="540"/>
    </location>
</feature>
<feature type="disulfide bond" evidence="10">
    <location>
        <begin position="889"/>
        <end position="899"/>
    </location>
</feature>
<reference evidence="14" key="2">
    <citation type="submission" date="2015-02" db="UniProtKB">
        <authorList>
            <consortium name="EnsemblMetazoa"/>
        </authorList>
    </citation>
    <scope>IDENTIFICATION</scope>
</reference>
<feature type="domain" description="EGF-like" evidence="13">
    <location>
        <begin position="542"/>
        <end position="578"/>
    </location>
</feature>
<dbReference type="PROSITE" id="PS51450">
    <property type="entry name" value="LRR"/>
    <property type="match status" value="1"/>
</dbReference>
<dbReference type="CDD" id="cd00110">
    <property type="entry name" value="LamG"/>
    <property type="match status" value="1"/>
</dbReference>
<dbReference type="InterPro" id="IPR032675">
    <property type="entry name" value="LRR_dom_sf"/>
</dbReference>
<dbReference type="FunFam" id="3.80.10.10:FF:000002">
    <property type="entry name" value="Slit guidance ligand 2"/>
    <property type="match status" value="1"/>
</dbReference>